<gene>
    <name evidence="1" type="ORF">DWZ31_11540</name>
</gene>
<evidence type="ECO:0000313" key="1">
    <source>
        <dbReference type="EMBL" id="RHN07203.1"/>
    </source>
</evidence>
<reference evidence="1 2" key="1">
    <citation type="submission" date="2018-08" db="EMBL/GenBank/DDBJ databases">
        <title>A genome reference for cultivated species of the human gut microbiota.</title>
        <authorList>
            <person name="Zou Y."/>
            <person name="Xue W."/>
            <person name="Luo G."/>
        </authorList>
    </citation>
    <scope>NUCLEOTIDE SEQUENCE [LARGE SCALE GENOMIC DNA]</scope>
    <source>
        <strain evidence="1 2">AF31-21AC</strain>
    </source>
</reference>
<dbReference type="AlphaFoldDB" id="A0A3R6GZG2"/>
<dbReference type="Proteomes" id="UP000283586">
    <property type="component" value="Unassembled WGS sequence"/>
</dbReference>
<evidence type="ECO:0000313" key="2">
    <source>
        <dbReference type="Proteomes" id="UP000283586"/>
    </source>
</evidence>
<dbReference type="RefSeq" id="WP_118412446.1">
    <property type="nucleotide sequence ID" value="NZ_QRPI01000004.1"/>
</dbReference>
<sequence>MRLIDADNLVFNGRQYNNSQMKAILDFVDAQPTAYDPDKVVEQLEDMKSTYRRLRDLKDKDYLKYGYIIETLIDAIEIVKDDGGDEMIEKSMPATKNVPKERDTMSCKKAERYGYVKAICETDKGLFNRKVEEWINLTDGVILDASCGIIDGKTVFQAVIGGLRK</sequence>
<dbReference type="EMBL" id="QRQN01000013">
    <property type="protein sequence ID" value="RHN07203.1"/>
    <property type="molecule type" value="Genomic_DNA"/>
</dbReference>
<accession>A0A3R6GZG2</accession>
<organism evidence="1 2">
    <name type="scientific">Roseburia intestinalis</name>
    <dbReference type="NCBI Taxonomy" id="166486"/>
    <lineage>
        <taxon>Bacteria</taxon>
        <taxon>Bacillati</taxon>
        <taxon>Bacillota</taxon>
        <taxon>Clostridia</taxon>
        <taxon>Lachnospirales</taxon>
        <taxon>Lachnospiraceae</taxon>
        <taxon>Roseburia</taxon>
    </lineage>
</organism>
<comment type="caution">
    <text evidence="1">The sequence shown here is derived from an EMBL/GenBank/DDBJ whole genome shotgun (WGS) entry which is preliminary data.</text>
</comment>
<protein>
    <submittedName>
        <fullName evidence="1">Uncharacterized protein</fullName>
    </submittedName>
</protein>
<name>A0A3R6GZG2_9FIRM</name>
<proteinExistence type="predicted"/>